<keyword evidence="2" id="KW-1133">Transmembrane helix</keyword>
<gene>
    <name evidence="3" type="ORF">RS030_71065</name>
</gene>
<feature type="compositionally biased region" description="Basic and acidic residues" evidence="1">
    <location>
        <begin position="137"/>
        <end position="169"/>
    </location>
</feature>
<evidence type="ECO:0000256" key="2">
    <source>
        <dbReference type="SAM" id="Phobius"/>
    </source>
</evidence>
<sequence>MIGAIEFIRNNLLVGNPTAIFICFVIAALSVLFPYICFAELTKKKLKKPNRNRKGNNLADNKNKSSENNSLGFQTFPRQANKNKSSFKQMPQLDTESSDDEYEDSNKKDVPIVPSSNYVQGLSYDMDEYDSGGWEIVTEKKSKRNGYEKKTSASGNEETKKNIPKPIDKKPRRKKLINKVPGMTD</sequence>
<feature type="transmembrane region" description="Helical" evidence="2">
    <location>
        <begin position="19"/>
        <end position="38"/>
    </location>
</feature>
<keyword evidence="2" id="KW-0812">Transmembrane</keyword>
<evidence type="ECO:0000256" key="1">
    <source>
        <dbReference type="SAM" id="MobiDB-lite"/>
    </source>
</evidence>
<comment type="caution">
    <text evidence="3">The sequence shown here is derived from an EMBL/GenBank/DDBJ whole genome shotgun (WGS) entry which is preliminary data.</text>
</comment>
<feature type="region of interest" description="Disordered" evidence="1">
    <location>
        <begin position="137"/>
        <end position="185"/>
    </location>
</feature>
<reference evidence="3 4" key="1">
    <citation type="submission" date="2023-10" db="EMBL/GenBank/DDBJ databases">
        <title>Comparative genomics analysis reveals potential genetic determinants of host preference in Cryptosporidium xiaoi.</title>
        <authorList>
            <person name="Xiao L."/>
            <person name="Li J."/>
        </authorList>
    </citation>
    <scope>NUCLEOTIDE SEQUENCE [LARGE SCALE GENOMIC DNA]</scope>
    <source>
        <strain evidence="3 4">52996</strain>
    </source>
</reference>
<feature type="region of interest" description="Disordered" evidence="1">
    <location>
        <begin position="49"/>
        <end position="114"/>
    </location>
</feature>
<organism evidence="3 4">
    <name type="scientific">Cryptosporidium xiaoi</name>
    <dbReference type="NCBI Taxonomy" id="659607"/>
    <lineage>
        <taxon>Eukaryota</taxon>
        <taxon>Sar</taxon>
        <taxon>Alveolata</taxon>
        <taxon>Apicomplexa</taxon>
        <taxon>Conoidasida</taxon>
        <taxon>Coccidia</taxon>
        <taxon>Eucoccidiorida</taxon>
        <taxon>Eimeriorina</taxon>
        <taxon>Cryptosporidiidae</taxon>
        <taxon>Cryptosporidium</taxon>
    </lineage>
</organism>
<name>A0AAV9XTL4_9CRYT</name>
<dbReference type="Proteomes" id="UP001311799">
    <property type="component" value="Unassembled WGS sequence"/>
</dbReference>
<protein>
    <submittedName>
        <fullName evidence="3">Uncharacterized protein</fullName>
    </submittedName>
</protein>
<accession>A0AAV9XTL4</accession>
<evidence type="ECO:0000313" key="4">
    <source>
        <dbReference type="Proteomes" id="UP001311799"/>
    </source>
</evidence>
<keyword evidence="4" id="KW-1185">Reference proteome</keyword>
<keyword evidence="2" id="KW-0472">Membrane</keyword>
<proteinExistence type="predicted"/>
<feature type="compositionally biased region" description="Polar residues" evidence="1">
    <location>
        <begin position="66"/>
        <end position="95"/>
    </location>
</feature>
<dbReference type="AlphaFoldDB" id="A0AAV9XTL4"/>
<dbReference type="EMBL" id="JAWDEY010000035">
    <property type="protein sequence ID" value="KAK6588037.1"/>
    <property type="molecule type" value="Genomic_DNA"/>
</dbReference>
<evidence type="ECO:0000313" key="3">
    <source>
        <dbReference type="EMBL" id="KAK6588037.1"/>
    </source>
</evidence>